<dbReference type="Proteomes" id="UP001152523">
    <property type="component" value="Unassembled WGS sequence"/>
</dbReference>
<proteinExistence type="predicted"/>
<protein>
    <recommendedName>
        <fullName evidence="1">Reverse transcriptase Ty1/copia-type domain-containing protein</fullName>
    </recommendedName>
</protein>
<sequence length="108" mass="12513">MDVITAFVRGYLDKKNCKAQLEGFVELNKSDYVCLLQKSLYGLKQSPGQWNIKFVRCMKSMKFVKSSCDHCLYYKDPSFVRVSLLLYVDDMLIISPSLKSIVHVQMFV</sequence>
<accession>A0AAV0CWZ4</accession>
<name>A0AAV0CWZ4_9ASTE</name>
<dbReference type="SUPFAM" id="SSF56672">
    <property type="entry name" value="DNA/RNA polymerases"/>
    <property type="match status" value="1"/>
</dbReference>
<evidence type="ECO:0000259" key="1">
    <source>
        <dbReference type="Pfam" id="PF07727"/>
    </source>
</evidence>
<organism evidence="2 3">
    <name type="scientific">Cuscuta epithymum</name>
    <dbReference type="NCBI Taxonomy" id="186058"/>
    <lineage>
        <taxon>Eukaryota</taxon>
        <taxon>Viridiplantae</taxon>
        <taxon>Streptophyta</taxon>
        <taxon>Embryophyta</taxon>
        <taxon>Tracheophyta</taxon>
        <taxon>Spermatophyta</taxon>
        <taxon>Magnoliopsida</taxon>
        <taxon>eudicotyledons</taxon>
        <taxon>Gunneridae</taxon>
        <taxon>Pentapetalae</taxon>
        <taxon>asterids</taxon>
        <taxon>lamiids</taxon>
        <taxon>Solanales</taxon>
        <taxon>Convolvulaceae</taxon>
        <taxon>Cuscuteae</taxon>
        <taxon>Cuscuta</taxon>
        <taxon>Cuscuta subgen. Cuscuta</taxon>
    </lineage>
</organism>
<dbReference type="AlphaFoldDB" id="A0AAV0CWZ4"/>
<reference evidence="2" key="1">
    <citation type="submission" date="2022-07" db="EMBL/GenBank/DDBJ databases">
        <authorList>
            <person name="Macas J."/>
            <person name="Novak P."/>
            <person name="Neumann P."/>
        </authorList>
    </citation>
    <scope>NUCLEOTIDE SEQUENCE</scope>
</reference>
<dbReference type="InterPro" id="IPR013103">
    <property type="entry name" value="RVT_2"/>
</dbReference>
<keyword evidence="3" id="KW-1185">Reference proteome</keyword>
<evidence type="ECO:0000313" key="3">
    <source>
        <dbReference type="Proteomes" id="UP001152523"/>
    </source>
</evidence>
<evidence type="ECO:0000313" key="2">
    <source>
        <dbReference type="EMBL" id="CAH9087359.1"/>
    </source>
</evidence>
<gene>
    <name evidence="2" type="ORF">CEPIT_LOCUS10124</name>
</gene>
<comment type="caution">
    <text evidence="2">The sequence shown here is derived from an EMBL/GenBank/DDBJ whole genome shotgun (WGS) entry which is preliminary data.</text>
</comment>
<dbReference type="Pfam" id="PF07727">
    <property type="entry name" value="RVT_2"/>
    <property type="match status" value="1"/>
</dbReference>
<dbReference type="EMBL" id="CAMAPF010000058">
    <property type="protein sequence ID" value="CAH9087359.1"/>
    <property type="molecule type" value="Genomic_DNA"/>
</dbReference>
<feature type="domain" description="Reverse transcriptase Ty1/copia-type" evidence="1">
    <location>
        <begin position="1"/>
        <end position="104"/>
    </location>
</feature>
<dbReference type="InterPro" id="IPR043502">
    <property type="entry name" value="DNA/RNA_pol_sf"/>
</dbReference>